<dbReference type="FunFam" id="4.10.400.10:FF:000124">
    <property type="entry name" value="Low density lipoprotein receptor"/>
    <property type="match status" value="1"/>
</dbReference>
<dbReference type="Gene3D" id="4.10.400.10">
    <property type="entry name" value="Low-density Lipoprotein Receptor"/>
    <property type="match status" value="7"/>
</dbReference>
<evidence type="ECO:0000256" key="13">
    <source>
        <dbReference type="ARBA" id="ARBA00023098"/>
    </source>
</evidence>
<dbReference type="SMART" id="SM00179">
    <property type="entry name" value="EGF_CA"/>
    <property type="match status" value="2"/>
</dbReference>
<dbReference type="GeneTree" id="ENSGT00940000154819"/>
<dbReference type="SMART" id="SM00192">
    <property type="entry name" value="LDLa"/>
    <property type="match status" value="7"/>
</dbReference>
<dbReference type="Pfam" id="PF00057">
    <property type="entry name" value="Ldl_recept_a"/>
    <property type="match status" value="7"/>
</dbReference>
<evidence type="ECO:0000259" key="28">
    <source>
        <dbReference type="PROSITE" id="PS50026"/>
    </source>
</evidence>
<dbReference type="GO" id="GO:0005509">
    <property type="term" value="F:calcium ion binding"/>
    <property type="evidence" value="ECO:0007669"/>
    <property type="project" value="InterPro"/>
</dbReference>
<dbReference type="FunFam" id="4.10.400.10:FF:000162">
    <property type="entry name" value="LDL receptor related protein 8"/>
    <property type="match status" value="1"/>
</dbReference>
<evidence type="ECO:0000256" key="21">
    <source>
        <dbReference type="ARBA" id="ARBA00046288"/>
    </source>
</evidence>
<keyword evidence="18" id="KW-0168">Coated pit</keyword>
<dbReference type="GO" id="GO:0042562">
    <property type="term" value="F:hormone binding"/>
    <property type="evidence" value="ECO:0007669"/>
    <property type="project" value="TreeGrafter"/>
</dbReference>
<keyword evidence="8" id="KW-0427">LDL</keyword>
<keyword evidence="10" id="KW-0677">Repeat</keyword>
<dbReference type="PROSITE" id="PS00010">
    <property type="entry name" value="ASX_HYDROXYL"/>
    <property type="match status" value="2"/>
</dbReference>
<dbReference type="GO" id="GO:0006898">
    <property type="term" value="P:receptor-mediated endocytosis"/>
    <property type="evidence" value="ECO:0007669"/>
    <property type="project" value="TreeGrafter"/>
</dbReference>
<dbReference type="PROSITE" id="PS01187">
    <property type="entry name" value="EGF_CA"/>
    <property type="match status" value="1"/>
</dbReference>
<feature type="disulfide bond" evidence="23">
    <location>
        <begin position="146"/>
        <end position="158"/>
    </location>
</feature>
<dbReference type="InterPro" id="IPR000152">
    <property type="entry name" value="EGF-type_Asp/Asn_hydroxyl_site"/>
</dbReference>
<dbReference type="InterPro" id="IPR001881">
    <property type="entry name" value="EGF-like_Ca-bd_dom"/>
</dbReference>
<evidence type="ECO:0000256" key="1">
    <source>
        <dbReference type="ARBA" id="ARBA00004600"/>
    </source>
</evidence>
<feature type="repeat" description="LDL-receptor class B" evidence="24">
    <location>
        <begin position="482"/>
        <end position="524"/>
    </location>
</feature>
<keyword evidence="14 26" id="KW-0472">Membrane</keyword>
<dbReference type="InterPro" id="IPR049883">
    <property type="entry name" value="NOTCH1_EGF-like"/>
</dbReference>
<feature type="disulfide bond" evidence="23">
    <location>
        <begin position="107"/>
        <end position="119"/>
    </location>
</feature>
<dbReference type="CTD" id="393460"/>
<evidence type="ECO:0000256" key="15">
    <source>
        <dbReference type="ARBA" id="ARBA00023157"/>
    </source>
</evidence>
<evidence type="ECO:0000313" key="30">
    <source>
        <dbReference type="Proteomes" id="UP000261540"/>
    </source>
</evidence>
<feature type="disulfide bond" evidence="23">
    <location>
        <begin position="199"/>
        <end position="217"/>
    </location>
</feature>
<keyword evidence="13" id="KW-0443">Lipid metabolism</keyword>
<dbReference type="InterPro" id="IPR002172">
    <property type="entry name" value="LDrepeatLR_classA_rpt"/>
</dbReference>
<dbReference type="GeneID" id="111833450"/>
<dbReference type="GO" id="GO:0016324">
    <property type="term" value="C:apical plasma membrane"/>
    <property type="evidence" value="ECO:0007669"/>
    <property type="project" value="TreeGrafter"/>
</dbReference>
<evidence type="ECO:0000256" key="4">
    <source>
        <dbReference type="ARBA" id="ARBA00022536"/>
    </source>
</evidence>
<evidence type="ECO:0000256" key="10">
    <source>
        <dbReference type="ARBA" id="ARBA00022737"/>
    </source>
</evidence>
<evidence type="ECO:0000256" key="12">
    <source>
        <dbReference type="ARBA" id="ARBA00023055"/>
    </source>
</evidence>
<feature type="disulfide bond" evidence="23">
    <location>
        <begin position="87"/>
        <end position="102"/>
    </location>
</feature>
<feature type="repeat" description="LDL-receptor class B" evidence="24">
    <location>
        <begin position="435"/>
        <end position="481"/>
    </location>
</feature>
<evidence type="ECO:0000256" key="22">
    <source>
        <dbReference type="PROSITE-ProRule" id="PRU00076"/>
    </source>
</evidence>
<feature type="disulfide bond" evidence="23">
    <location>
        <begin position="25"/>
        <end position="37"/>
    </location>
</feature>
<dbReference type="FunFam" id="4.10.400.10:FF:000113">
    <property type="entry name" value="Low-density lipoprotein receptor-related protein 8"/>
    <property type="match status" value="1"/>
</dbReference>
<feature type="repeat" description="LDL-receptor class B" evidence="24">
    <location>
        <begin position="569"/>
        <end position="613"/>
    </location>
</feature>
<evidence type="ECO:0000313" key="29">
    <source>
        <dbReference type="Ensembl" id="ENSPKIP00000028682.1"/>
    </source>
</evidence>
<feature type="region of interest" description="Disordered" evidence="25">
    <location>
        <begin position="710"/>
        <end position="776"/>
    </location>
</feature>
<keyword evidence="16" id="KW-1207">Sterol metabolism</keyword>
<dbReference type="FunFam" id="2.120.10.30:FF:000002">
    <property type="entry name" value="low-density lipoprotein receptor isoform X1"/>
    <property type="match status" value="1"/>
</dbReference>
<organism evidence="29 30">
    <name type="scientific">Paramormyrops kingsleyae</name>
    <dbReference type="NCBI Taxonomy" id="1676925"/>
    <lineage>
        <taxon>Eukaryota</taxon>
        <taxon>Metazoa</taxon>
        <taxon>Chordata</taxon>
        <taxon>Craniata</taxon>
        <taxon>Vertebrata</taxon>
        <taxon>Euteleostomi</taxon>
        <taxon>Actinopterygii</taxon>
        <taxon>Neopterygii</taxon>
        <taxon>Teleostei</taxon>
        <taxon>Osteoglossocephala</taxon>
        <taxon>Osteoglossomorpha</taxon>
        <taxon>Osteoglossiformes</taxon>
        <taxon>Mormyridae</taxon>
        <taxon>Paramormyrops</taxon>
    </lineage>
</organism>
<dbReference type="Gene3D" id="2.10.25.10">
    <property type="entry name" value="Laminin"/>
    <property type="match status" value="3"/>
</dbReference>
<evidence type="ECO:0000256" key="3">
    <source>
        <dbReference type="ARBA" id="ARBA00022448"/>
    </source>
</evidence>
<dbReference type="FunFam" id="2.10.25.10:FF:000093">
    <property type="entry name" value="Very low-density lipoprotein receptor"/>
    <property type="match status" value="1"/>
</dbReference>
<dbReference type="PROSITE" id="PS01186">
    <property type="entry name" value="EGF_2"/>
    <property type="match status" value="2"/>
</dbReference>
<keyword evidence="20" id="KW-0753">Steroid metabolism</keyword>
<evidence type="ECO:0000256" key="9">
    <source>
        <dbReference type="ARBA" id="ARBA00022729"/>
    </source>
</evidence>
<feature type="signal peptide" evidence="27">
    <location>
        <begin position="1"/>
        <end position="21"/>
    </location>
</feature>
<keyword evidence="6" id="KW-0254">Endocytosis</keyword>
<dbReference type="PANTHER" id="PTHR22722">
    <property type="entry name" value="LOW-DENSITY LIPOPROTEIN RECEPTOR-RELATED PROTEIN 2-RELATED"/>
    <property type="match status" value="1"/>
</dbReference>
<sequence length="858" mass="94155">MGWKLWCSVLLICFLVQALHAAAECRGRQFQCRSGDCIPINWLCDGAEECEDGSDEDSATCLAKTCGPDEFSCGGRLNQCVPAKWRCDDKVDCENGADEEDCGPKTCREDEFLCTNGECVAEGFVCDGEADCEDGSDEAACAPLTCNSGSFQCDDSRCLPYIWTCDGDHDCSDGSDEAVSLCGRRPTPAGPCSVLEFQCANGHCIHANWQCDGGHDCADGSDELNCTKPTCRPDEFQCGDGTCIHGSLQCNHEHNCKDLSDELGCVQDTHCEGSGRFRCRSGECVSVQKVCNKVRDCRDWSDEPIKECGLNECQDNNGGCSHICHDLVIGFECLCPAGFYLLDGKQCEDVDECADPETCDQICVNLQGSFKCECEEGYWLDPVSKACKAASGTVPYLFFTNRHEVRKMTLDRREYTRFIPQLKNVVALDAEFPASRIYWSDLFQKKIYRTDMESAANPSSHHAVIDTGIGAPEGLAIDWVHGNIYWTDSVYGTISVATSDGARRKTLIMHGLVKPRAIVVDPERNYMYWTDWGTPAKIEKGGLNGAGRTALVTDSIEWPNGITLDLLNQRLYWVDSKMHTLSSVDINGGTRHTLIIDEHKLLHPISLAVFEEKVFWTDVGSNSIFSANRLTGHDITAVAQNLVSPEDIVLYHDLKQPAGRNWCNDSKLPNGGCEFLCLPAPQINSRSPKYTCVCPDGAVLGPDMKKCLPAAPKTPVPPAKSTSTARGPLRTSTATTTGSSPHTAGPDRNKNLQSTSGLEFTPQGGDHNELAAMPKESDSSSQTAIYIVLPIAIICLLAFGAGFLWRNWKLRNTNSISFTNPVYQKTMEDQVHICRTDSEEGFIYPSQQMVNLDEDIMA</sequence>
<dbReference type="GO" id="GO:0005905">
    <property type="term" value="C:clathrin-coated pit"/>
    <property type="evidence" value="ECO:0007669"/>
    <property type="project" value="UniProtKB-SubCell"/>
</dbReference>
<proteinExistence type="inferred from homology"/>
<dbReference type="CDD" id="cd00112">
    <property type="entry name" value="LDLa"/>
    <property type="match status" value="7"/>
</dbReference>
<keyword evidence="9 27" id="KW-0732">Signal</keyword>
<dbReference type="PANTHER" id="PTHR22722:SF15">
    <property type="entry name" value="LOW-DENSITY LIPOPROTEIN RECEPTOR-RELATED"/>
    <property type="match status" value="1"/>
</dbReference>
<dbReference type="STRING" id="1676925.ENSPKIP00000028682"/>
<evidence type="ECO:0000256" key="6">
    <source>
        <dbReference type="ARBA" id="ARBA00022583"/>
    </source>
</evidence>
<protein>
    <submittedName>
        <fullName evidence="29">Low-density lipoprotein receptor-like</fullName>
    </submittedName>
</protein>
<dbReference type="OrthoDB" id="664115at2759"/>
<keyword evidence="3" id="KW-0813">Transport</keyword>
<dbReference type="SUPFAM" id="SSF63825">
    <property type="entry name" value="YWTD domain"/>
    <property type="match status" value="1"/>
</dbReference>
<dbReference type="InterPro" id="IPR036055">
    <property type="entry name" value="LDL_receptor-like_sf"/>
</dbReference>
<dbReference type="FunFam" id="4.10.400.10:FF:000024">
    <property type="entry name" value="Low-density lipoprotein RecePtor related"/>
    <property type="match status" value="1"/>
</dbReference>
<feature type="disulfide bond" evidence="23">
    <location>
        <begin position="114"/>
        <end position="132"/>
    </location>
</feature>
<dbReference type="InterPro" id="IPR023415">
    <property type="entry name" value="LDLR_class-A_CS"/>
</dbReference>
<keyword evidence="17" id="KW-0675">Receptor</keyword>
<feature type="repeat" description="LDL-receptor class B" evidence="24">
    <location>
        <begin position="525"/>
        <end position="568"/>
    </location>
</feature>
<feature type="disulfide bond" evidence="23">
    <location>
        <begin position="153"/>
        <end position="171"/>
    </location>
</feature>
<feature type="disulfide bond" evidence="23">
    <location>
        <begin position="238"/>
        <end position="256"/>
    </location>
</feature>
<feature type="disulfide bond" evidence="23">
    <location>
        <begin position="32"/>
        <end position="50"/>
    </location>
</feature>
<dbReference type="GO" id="GO:0006869">
    <property type="term" value="P:lipid transport"/>
    <property type="evidence" value="ECO:0007669"/>
    <property type="project" value="UniProtKB-KW"/>
</dbReference>
<dbReference type="PROSITE" id="PS50068">
    <property type="entry name" value="LDLRA_2"/>
    <property type="match status" value="7"/>
</dbReference>
<evidence type="ECO:0000256" key="17">
    <source>
        <dbReference type="ARBA" id="ARBA00023170"/>
    </source>
</evidence>
<dbReference type="CDD" id="cd00054">
    <property type="entry name" value="EGF_CA"/>
    <property type="match status" value="1"/>
</dbReference>
<dbReference type="SUPFAM" id="SSF57424">
    <property type="entry name" value="LDL receptor-like module"/>
    <property type="match status" value="7"/>
</dbReference>
<dbReference type="SMART" id="SM00181">
    <property type="entry name" value="EGF"/>
    <property type="match status" value="4"/>
</dbReference>
<dbReference type="Pfam" id="PF14670">
    <property type="entry name" value="FXa_inhibition"/>
    <property type="match status" value="1"/>
</dbReference>
<name>A0A3B3SD55_9TELE</name>
<evidence type="ECO:0000256" key="8">
    <source>
        <dbReference type="ARBA" id="ARBA00022710"/>
    </source>
</evidence>
<dbReference type="GO" id="GO:0034362">
    <property type="term" value="C:low-density lipoprotein particle"/>
    <property type="evidence" value="ECO:0007669"/>
    <property type="project" value="UniProtKB-KW"/>
</dbReference>
<keyword evidence="19" id="KW-0325">Glycoprotein</keyword>
<feature type="disulfide bond" evidence="23">
    <location>
        <begin position="211"/>
        <end position="226"/>
    </location>
</feature>
<dbReference type="Pfam" id="PF00058">
    <property type="entry name" value="Ldl_recept_b"/>
    <property type="match status" value="4"/>
</dbReference>
<keyword evidence="30" id="KW-1185">Reference proteome</keyword>
<dbReference type="Gene3D" id="2.120.10.30">
    <property type="entry name" value="TolB, C-terminal domain"/>
    <property type="match status" value="1"/>
</dbReference>
<evidence type="ECO:0000256" key="14">
    <source>
        <dbReference type="ARBA" id="ARBA00023136"/>
    </source>
</evidence>
<feature type="disulfide bond" evidence="23">
    <location>
        <begin position="231"/>
        <end position="243"/>
    </location>
</feature>
<dbReference type="InterPro" id="IPR000033">
    <property type="entry name" value="LDLR_classB_rpt"/>
</dbReference>
<evidence type="ECO:0000256" key="23">
    <source>
        <dbReference type="PROSITE-ProRule" id="PRU00124"/>
    </source>
</evidence>
<keyword evidence="12" id="KW-0445">Lipid transport</keyword>
<dbReference type="KEGG" id="pki:111833450"/>
<dbReference type="PROSITE" id="PS01209">
    <property type="entry name" value="LDLRA_1"/>
    <property type="match status" value="4"/>
</dbReference>
<accession>A0A3B3SD55</accession>
<feature type="transmembrane region" description="Helical" evidence="26">
    <location>
        <begin position="784"/>
        <end position="805"/>
    </location>
</feature>
<dbReference type="Proteomes" id="UP000261540">
    <property type="component" value="Unplaced"/>
</dbReference>
<evidence type="ECO:0000256" key="16">
    <source>
        <dbReference type="ARBA" id="ARBA00023166"/>
    </source>
</evidence>
<evidence type="ECO:0000256" key="2">
    <source>
        <dbReference type="ARBA" id="ARBA00009939"/>
    </source>
</evidence>
<comment type="caution">
    <text evidence="22">Lacks conserved residue(s) required for the propagation of feature annotation.</text>
</comment>
<comment type="subcellular location">
    <subcellularLocation>
        <location evidence="21">Endomembrane system</location>
        <topology evidence="21">Single-pass type I membrane protein</topology>
    </subcellularLocation>
    <subcellularLocation>
        <location evidence="1">Membrane</location>
        <location evidence="1">Clathrin-coated pit</location>
    </subcellularLocation>
</comment>
<feature type="compositionally biased region" description="Polar residues" evidence="25">
    <location>
        <begin position="730"/>
        <end position="742"/>
    </location>
</feature>
<evidence type="ECO:0000256" key="7">
    <source>
        <dbReference type="ARBA" id="ARBA00022692"/>
    </source>
</evidence>
<dbReference type="GO" id="GO:0008203">
    <property type="term" value="P:cholesterol metabolic process"/>
    <property type="evidence" value="ECO:0007669"/>
    <property type="project" value="UniProtKB-KW"/>
</dbReference>
<comment type="similarity">
    <text evidence="2">Belongs to the LDLR family.</text>
</comment>
<keyword evidence="11 26" id="KW-1133">Transmembrane helix</keyword>
<dbReference type="PRINTS" id="PR00261">
    <property type="entry name" value="LDLRECEPTOR"/>
</dbReference>
<dbReference type="SUPFAM" id="SSF57184">
    <property type="entry name" value="Growth factor receptor domain"/>
    <property type="match status" value="1"/>
</dbReference>
<dbReference type="GO" id="GO:0043235">
    <property type="term" value="C:receptor complex"/>
    <property type="evidence" value="ECO:0007669"/>
    <property type="project" value="TreeGrafter"/>
</dbReference>
<feature type="disulfide bond" evidence="23">
    <location>
        <begin position="192"/>
        <end position="204"/>
    </location>
</feature>
<dbReference type="InterPro" id="IPR051221">
    <property type="entry name" value="LDLR-related"/>
</dbReference>
<evidence type="ECO:0000256" key="26">
    <source>
        <dbReference type="SAM" id="Phobius"/>
    </source>
</evidence>
<feature type="disulfide bond" evidence="23">
    <location>
        <begin position="126"/>
        <end position="141"/>
    </location>
</feature>
<keyword evidence="5" id="KW-0153">Cholesterol metabolism</keyword>
<feature type="disulfide bond" evidence="23">
    <location>
        <begin position="279"/>
        <end position="297"/>
    </location>
</feature>
<reference evidence="29" key="1">
    <citation type="submission" date="2025-08" db="UniProtKB">
        <authorList>
            <consortium name="Ensembl"/>
        </authorList>
    </citation>
    <scope>IDENTIFICATION</scope>
</reference>
<dbReference type="RefSeq" id="XP_023647493.1">
    <property type="nucleotide sequence ID" value="XM_023791725.2"/>
</dbReference>
<dbReference type="FunFam" id="2.10.25.10:FF:000052">
    <property type="entry name" value="low-density lipoprotein receptor isoform X1"/>
    <property type="match status" value="1"/>
</dbReference>
<keyword evidence="15 23" id="KW-1015">Disulfide bond</keyword>
<keyword evidence="7 26" id="KW-0812">Transmembrane</keyword>
<evidence type="ECO:0000256" key="18">
    <source>
        <dbReference type="ARBA" id="ARBA00023176"/>
    </source>
</evidence>
<dbReference type="SMART" id="SM00135">
    <property type="entry name" value="LY"/>
    <property type="match status" value="5"/>
</dbReference>
<dbReference type="Pfam" id="PF07645">
    <property type="entry name" value="EGF_CA"/>
    <property type="match status" value="1"/>
</dbReference>
<dbReference type="PROSITE" id="PS51120">
    <property type="entry name" value="LDLRB"/>
    <property type="match status" value="4"/>
</dbReference>
<dbReference type="Ensembl" id="ENSPKIT00000009467.1">
    <property type="protein sequence ID" value="ENSPKIP00000028682.1"/>
    <property type="gene ID" value="ENSPKIG00000010225.1"/>
</dbReference>
<evidence type="ECO:0000256" key="27">
    <source>
        <dbReference type="SAM" id="SignalP"/>
    </source>
</evidence>
<evidence type="ECO:0000256" key="5">
    <source>
        <dbReference type="ARBA" id="ARBA00022548"/>
    </source>
</evidence>
<dbReference type="InterPro" id="IPR011042">
    <property type="entry name" value="6-blade_b-propeller_TolB-like"/>
</dbReference>
<keyword evidence="4 22" id="KW-0245">EGF-like domain</keyword>
<dbReference type="PROSITE" id="PS50026">
    <property type="entry name" value="EGF_3"/>
    <property type="match status" value="1"/>
</dbReference>
<feature type="domain" description="EGF-like" evidence="28">
    <location>
        <begin position="309"/>
        <end position="348"/>
    </location>
</feature>
<reference evidence="29" key="2">
    <citation type="submission" date="2025-09" db="UniProtKB">
        <authorList>
            <consortium name="Ensembl"/>
        </authorList>
    </citation>
    <scope>IDENTIFICATION</scope>
</reference>
<evidence type="ECO:0000256" key="24">
    <source>
        <dbReference type="PROSITE-ProRule" id="PRU00461"/>
    </source>
</evidence>
<dbReference type="InterPro" id="IPR000742">
    <property type="entry name" value="EGF"/>
</dbReference>
<dbReference type="InterPro" id="IPR009030">
    <property type="entry name" value="Growth_fac_rcpt_cys_sf"/>
</dbReference>
<evidence type="ECO:0000256" key="25">
    <source>
        <dbReference type="SAM" id="MobiDB-lite"/>
    </source>
</evidence>
<evidence type="ECO:0000256" key="20">
    <source>
        <dbReference type="ARBA" id="ARBA00023221"/>
    </source>
</evidence>
<evidence type="ECO:0000256" key="19">
    <source>
        <dbReference type="ARBA" id="ARBA00023180"/>
    </source>
</evidence>
<dbReference type="FunFam" id="2.10.25.10:FF:000139">
    <property type="entry name" value="Fibulin-1"/>
    <property type="match status" value="1"/>
</dbReference>
<feature type="disulfide bond" evidence="23">
    <location>
        <begin position="250"/>
        <end position="265"/>
    </location>
</feature>
<feature type="chain" id="PRO_5017462548" evidence="27">
    <location>
        <begin position="22"/>
        <end position="858"/>
    </location>
</feature>
<dbReference type="InterPro" id="IPR018097">
    <property type="entry name" value="EGF_Ca-bd_CS"/>
</dbReference>
<evidence type="ECO:0000256" key="11">
    <source>
        <dbReference type="ARBA" id="ARBA00022989"/>
    </source>
</evidence>
<dbReference type="AlphaFoldDB" id="A0A3B3SD55"/>